<accession>A0AC61TNC7</accession>
<reference evidence="1" key="1">
    <citation type="submission" date="2021-09" db="EMBL/GenBank/DDBJ databases">
        <title>Comparative genomics of Edwardsiella genus reveals species-based diversity.</title>
        <authorList>
            <person name="Tekedar H.C."/>
            <person name="Kumru S."/>
            <person name="Waldbieser G.C."/>
            <person name="Reichley S.R."/>
            <person name="Lawrence M.L."/>
            <person name="Griffin M.J."/>
        </authorList>
    </citation>
    <scope>NUCLEOTIDE SEQUENCE</scope>
    <source>
        <strain evidence="1">ATCC 15947</strain>
    </source>
</reference>
<evidence type="ECO:0000313" key="2">
    <source>
        <dbReference type="Proteomes" id="UP000245918"/>
    </source>
</evidence>
<dbReference type="EMBL" id="CP084506">
    <property type="protein sequence ID" value="UCQ01918.1"/>
    <property type="molecule type" value="Genomic_DNA"/>
</dbReference>
<protein>
    <submittedName>
        <fullName evidence="1">Transposase</fullName>
    </submittedName>
</protein>
<gene>
    <name evidence="1" type="ORF">DCL27_16800</name>
</gene>
<keyword evidence="2" id="KW-1185">Reference proteome</keyword>
<dbReference type="Proteomes" id="UP000245918">
    <property type="component" value="Chromosome"/>
</dbReference>
<evidence type="ECO:0000313" key="1">
    <source>
        <dbReference type="EMBL" id="UCQ01918.1"/>
    </source>
</evidence>
<organism evidence="1 2">
    <name type="scientific">Edwardsiella tarda ATCC 15947 = NBRC 105688</name>
    <dbReference type="NCBI Taxonomy" id="667121"/>
    <lineage>
        <taxon>Bacteria</taxon>
        <taxon>Pseudomonadati</taxon>
        <taxon>Pseudomonadota</taxon>
        <taxon>Gammaproteobacteria</taxon>
        <taxon>Enterobacterales</taxon>
        <taxon>Hafniaceae</taxon>
        <taxon>Edwardsiella</taxon>
    </lineage>
</organism>
<name>A0AC61TNC7_EDWTA</name>
<sequence length="119" mass="13770">MVHRGAPTFWIDEHAIRHWHNTPQSHKRGQTHLYSDLAITTTLMVQAIFNLSLRQTEGFINALFQRMGLDLTSPDYSSISKRTKTLMVDIRRPKRPVAHLIFDATGLKVYGEGGWRIWI</sequence>
<proteinExistence type="predicted"/>